<gene>
    <name evidence="2" type="ORF">ACFOVU_10380</name>
</gene>
<dbReference type="InterPro" id="IPR045596">
    <property type="entry name" value="DUF6459"/>
</dbReference>
<feature type="compositionally biased region" description="Pro residues" evidence="1">
    <location>
        <begin position="1"/>
        <end position="12"/>
    </location>
</feature>
<sequence>MAPTPSSSPTPPHPHRPLSGPRRPVPGGGGRPSSPSGAGHRPVARRPGAGSPAGPGAGPRDPRARQLSHFAQFIAEVLAGERAPEQMRHLFSRRAYALLLHRAGGYASGHRPRVTRTLLRAEHPGVTEVSAVVDCGTRCRALALRVAYAQHAWLCTHVETDIGRGR</sequence>
<keyword evidence="3" id="KW-1185">Reference proteome</keyword>
<dbReference type="Pfam" id="PF20060">
    <property type="entry name" value="DUF6459"/>
    <property type="match status" value="1"/>
</dbReference>
<feature type="compositionally biased region" description="Low complexity" evidence="1">
    <location>
        <begin position="32"/>
        <end position="50"/>
    </location>
</feature>
<feature type="region of interest" description="Disordered" evidence="1">
    <location>
        <begin position="1"/>
        <end position="63"/>
    </location>
</feature>
<protein>
    <submittedName>
        <fullName evidence="2">Rv3235 family protein</fullName>
    </submittedName>
</protein>
<evidence type="ECO:0000313" key="2">
    <source>
        <dbReference type="EMBL" id="MFC3996323.1"/>
    </source>
</evidence>
<reference evidence="3" key="1">
    <citation type="journal article" date="2019" name="Int. J. Syst. Evol. Microbiol.">
        <title>The Global Catalogue of Microorganisms (GCM) 10K type strain sequencing project: providing services to taxonomists for standard genome sequencing and annotation.</title>
        <authorList>
            <consortium name="The Broad Institute Genomics Platform"/>
            <consortium name="The Broad Institute Genome Sequencing Center for Infectious Disease"/>
            <person name="Wu L."/>
            <person name="Ma J."/>
        </authorList>
    </citation>
    <scope>NUCLEOTIDE SEQUENCE [LARGE SCALE GENOMIC DNA]</scope>
    <source>
        <strain evidence="3">TBRC 1826</strain>
    </source>
</reference>
<evidence type="ECO:0000256" key="1">
    <source>
        <dbReference type="SAM" id="MobiDB-lite"/>
    </source>
</evidence>
<comment type="caution">
    <text evidence="2">The sequence shown here is derived from an EMBL/GenBank/DDBJ whole genome shotgun (WGS) entry which is preliminary data.</text>
</comment>
<accession>A0ABV8FLW6</accession>
<organism evidence="2 3">
    <name type="scientific">Nocardiopsis sediminis</name>
    <dbReference type="NCBI Taxonomy" id="1778267"/>
    <lineage>
        <taxon>Bacteria</taxon>
        <taxon>Bacillati</taxon>
        <taxon>Actinomycetota</taxon>
        <taxon>Actinomycetes</taxon>
        <taxon>Streptosporangiales</taxon>
        <taxon>Nocardiopsidaceae</taxon>
        <taxon>Nocardiopsis</taxon>
    </lineage>
</organism>
<evidence type="ECO:0000313" key="3">
    <source>
        <dbReference type="Proteomes" id="UP001595847"/>
    </source>
</evidence>
<dbReference type="RefSeq" id="WP_378532266.1">
    <property type="nucleotide sequence ID" value="NZ_JBHSBH010000007.1"/>
</dbReference>
<dbReference type="Proteomes" id="UP001595847">
    <property type="component" value="Unassembled WGS sequence"/>
</dbReference>
<proteinExistence type="predicted"/>
<name>A0ABV8FLW6_9ACTN</name>
<dbReference type="EMBL" id="JBHSBH010000007">
    <property type="protein sequence ID" value="MFC3996323.1"/>
    <property type="molecule type" value="Genomic_DNA"/>
</dbReference>